<comment type="subcellular location">
    <subcellularLocation>
        <location evidence="1">Cell membrane</location>
        <topology evidence="1">Multi-pass membrane protein</topology>
    </subcellularLocation>
</comment>
<proteinExistence type="predicted"/>
<keyword evidence="3 6" id="KW-0812">Transmembrane</keyword>
<evidence type="ECO:0000313" key="8">
    <source>
        <dbReference type="Proteomes" id="UP000050398"/>
    </source>
</evidence>
<feature type="transmembrane region" description="Helical" evidence="6">
    <location>
        <begin position="192"/>
        <end position="214"/>
    </location>
</feature>
<dbReference type="Pfam" id="PF09678">
    <property type="entry name" value="Caa3_CtaG"/>
    <property type="match status" value="1"/>
</dbReference>
<evidence type="ECO:0000256" key="2">
    <source>
        <dbReference type="ARBA" id="ARBA00022475"/>
    </source>
</evidence>
<gene>
    <name evidence="7" type="ORF">AM506_07180</name>
</gene>
<evidence type="ECO:0000256" key="1">
    <source>
        <dbReference type="ARBA" id="ARBA00004651"/>
    </source>
</evidence>
<dbReference type="Proteomes" id="UP000050398">
    <property type="component" value="Unassembled WGS sequence"/>
</dbReference>
<evidence type="ECO:0000256" key="6">
    <source>
        <dbReference type="SAM" id="Phobius"/>
    </source>
</evidence>
<feature type="transmembrane region" description="Helical" evidence="6">
    <location>
        <begin position="234"/>
        <end position="253"/>
    </location>
</feature>
<dbReference type="InterPro" id="IPR019108">
    <property type="entry name" value="Caa3_assmbl_CtaG-rel"/>
</dbReference>
<feature type="transmembrane region" description="Helical" evidence="6">
    <location>
        <begin position="159"/>
        <end position="183"/>
    </location>
</feature>
<dbReference type="EMBL" id="LIXZ01000004">
    <property type="protein sequence ID" value="KPL60380.1"/>
    <property type="molecule type" value="Genomic_DNA"/>
</dbReference>
<reference evidence="7 8" key="1">
    <citation type="submission" date="2015-08" db="EMBL/GenBank/DDBJ databases">
        <title>Draft Genome Sequence of Bacillus vietnamensis UCD-SED5.</title>
        <authorList>
            <person name="Lee R.D."/>
            <person name="Jospin G."/>
            <person name="Lang J.M."/>
            <person name="Coil D.A."/>
            <person name="Eisen J.A."/>
        </authorList>
    </citation>
    <scope>NUCLEOTIDE SEQUENCE [LARGE SCALE GENOMIC DNA]</scope>
    <source>
        <strain evidence="7 8">UCD-SED5</strain>
    </source>
</reference>
<name>A0A0P6WID7_9BACI</name>
<accession>A0A0P6WID7</accession>
<feature type="transmembrane region" description="Helical" evidence="6">
    <location>
        <begin position="125"/>
        <end position="147"/>
    </location>
</feature>
<feature type="transmembrane region" description="Helical" evidence="6">
    <location>
        <begin position="52"/>
        <end position="71"/>
    </location>
</feature>
<keyword evidence="5 6" id="KW-0472">Membrane</keyword>
<evidence type="ECO:0000313" key="7">
    <source>
        <dbReference type="EMBL" id="KPL60380.1"/>
    </source>
</evidence>
<feature type="transmembrane region" description="Helical" evidence="6">
    <location>
        <begin position="83"/>
        <end position="104"/>
    </location>
</feature>
<feature type="transmembrane region" description="Helical" evidence="6">
    <location>
        <begin position="20"/>
        <end position="40"/>
    </location>
</feature>
<keyword evidence="4 6" id="KW-1133">Transmembrane helix</keyword>
<dbReference type="GO" id="GO:0005886">
    <property type="term" value="C:plasma membrane"/>
    <property type="evidence" value="ECO:0007669"/>
    <property type="project" value="UniProtKB-SubCell"/>
</dbReference>
<organism evidence="7 8">
    <name type="scientific">Rossellomorea vietnamensis</name>
    <dbReference type="NCBI Taxonomy" id="218284"/>
    <lineage>
        <taxon>Bacteria</taxon>
        <taxon>Bacillati</taxon>
        <taxon>Bacillota</taxon>
        <taxon>Bacilli</taxon>
        <taxon>Bacillales</taxon>
        <taxon>Bacillaceae</taxon>
        <taxon>Rossellomorea</taxon>
    </lineage>
</organism>
<comment type="caution">
    <text evidence="7">The sequence shown here is derived from an EMBL/GenBank/DDBJ whole genome shotgun (WGS) entry which is preliminary data.</text>
</comment>
<evidence type="ECO:0000256" key="3">
    <source>
        <dbReference type="ARBA" id="ARBA00022692"/>
    </source>
</evidence>
<dbReference type="PATRIC" id="fig|218284.4.peg.2939"/>
<dbReference type="OrthoDB" id="5024156at2"/>
<evidence type="ECO:0008006" key="9">
    <source>
        <dbReference type="Google" id="ProtNLM"/>
    </source>
</evidence>
<evidence type="ECO:0000256" key="4">
    <source>
        <dbReference type="ARBA" id="ARBA00022989"/>
    </source>
</evidence>
<keyword evidence="2" id="KW-1003">Cell membrane</keyword>
<sequence>MQTDHSILNVSQGVGMNSHILLAVPFIVVLILYLLAVVVSNRKHKQWPISRTILWIIGVGCAVVAVSGPVAQRAHMEFSFHMLGHLLLGMLAPLLLVLAAPITLTLRTLPVTLARRLSYILKRRIMGIVSDPIVAAILNVGGLWVLYTTSLYEAMHHNILLYLFIHIHVFLAGYLFTISMIYIDPAPHRTGYIYRGIVLILALSGHGILSKYIYAYPPIGIPREQAQSGGMLMYYGGDMIDLILIVIFCYQWYKAVRSGMNISRNKDNKNLEKPMPFKG</sequence>
<evidence type="ECO:0000256" key="5">
    <source>
        <dbReference type="ARBA" id="ARBA00023136"/>
    </source>
</evidence>
<protein>
    <recommendedName>
        <fullName evidence="9">Cytochrome c oxidase assembly protein</fullName>
    </recommendedName>
</protein>
<dbReference type="AlphaFoldDB" id="A0A0P6WID7"/>